<evidence type="ECO:0000313" key="2">
    <source>
        <dbReference type="EMBL" id="QRQ99846.1"/>
    </source>
</evidence>
<dbReference type="RefSeq" id="WP_204660609.1">
    <property type="nucleotide sequence ID" value="NZ_CP056775.1"/>
</dbReference>
<accession>A0ABX7I2U9</accession>
<gene>
    <name evidence="2" type="ORF">HWI92_02395</name>
</gene>
<keyword evidence="3" id="KW-1185">Reference proteome</keyword>
<evidence type="ECO:0000313" key="3">
    <source>
        <dbReference type="Proteomes" id="UP000612680"/>
    </source>
</evidence>
<name>A0ABX7I2U9_9BACT</name>
<evidence type="ECO:0000259" key="1">
    <source>
        <dbReference type="Pfam" id="PF06983"/>
    </source>
</evidence>
<dbReference type="PANTHER" id="PTHR33990">
    <property type="entry name" value="PROTEIN YJDN-RELATED"/>
    <property type="match status" value="1"/>
</dbReference>
<reference evidence="2 3" key="1">
    <citation type="submission" date="2020-06" db="EMBL/GenBank/DDBJ databases">
        <title>Dyadobacter sandarakinus sp. nov., isolated from the soil of the Arctic Yellow River Station.</title>
        <authorList>
            <person name="Zhang Y."/>
            <person name="Peng F."/>
        </authorList>
    </citation>
    <scope>NUCLEOTIDE SEQUENCE [LARGE SCALE GENOMIC DNA]</scope>
    <source>
        <strain evidence="2 3">Q3-56</strain>
    </source>
</reference>
<feature type="domain" description="PhnB-like" evidence="1">
    <location>
        <begin position="3"/>
        <end position="135"/>
    </location>
</feature>
<dbReference type="InterPro" id="IPR028973">
    <property type="entry name" value="PhnB-like"/>
</dbReference>
<protein>
    <submittedName>
        <fullName evidence="2">VOC family protein</fullName>
    </submittedName>
</protein>
<dbReference type="CDD" id="cd06588">
    <property type="entry name" value="PhnB_like"/>
    <property type="match status" value="1"/>
</dbReference>
<sequence length="143" mass="16078">MPKINTYLNFDGQAEEAFNFYKSVFGGEFMMVQRMSDMPGAERLPESERNRVMHISLPFGTNDVLMASDILPSAGHKLTVGNFSYISVFADSREQADAFFNGLSQGGNIEMPMEDAFWGDYFGSFQDKYGVGWMINFPAQHQG</sequence>
<dbReference type="InterPro" id="IPR029068">
    <property type="entry name" value="Glyas_Bleomycin-R_OHBP_Dase"/>
</dbReference>
<dbReference type="EMBL" id="CP056775">
    <property type="protein sequence ID" value="QRQ99846.1"/>
    <property type="molecule type" value="Genomic_DNA"/>
</dbReference>
<dbReference type="Gene3D" id="3.10.180.10">
    <property type="entry name" value="2,3-Dihydroxybiphenyl 1,2-Dioxygenase, domain 1"/>
    <property type="match status" value="1"/>
</dbReference>
<organism evidence="2 3">
    <name type="scientific">Dyadobacter sandarakinus</name>
    <dbReference type="NCBI Taxonomy" id="2747268"/>
    <lineage>
        <taxon>Bacteria</taxon>
        <taxon>Pseudomonadati</taxon>
        <taxon>Bacteroidota</taxon>
        <taxon>Cytophagia</taxon>
        <taxon>Cytophagales</taxon>
        <taxon>Spirosomataceae</taxon>
        <taxon>Dyadobacter</taxon>
    </lineage>
</organism>
<dbReference type="Proteomes" id="UP000612680">
    <property type="component" value="Chromosome"/>
</dbReference>
<dbReference type="SUPFAM" id="SSF54593">
    <property type="entry name" value="Glyoxalase/Bleomycin resistance protein/Dihydroxybiphenyl dioxygenase"/>
    <property type="match status" value="1"/>
</dbReference>
<proteinExistence type="predicted"/>
<dbReference type="PANTHER" id="PTHR33990:SF1">
    <property type="entry name" value="PROTEIN YJDN"/>
    <property type="match status" value="1"/>
</dbReference>
<dbReference type="Pfam" id="PF06983">
    <property type="entry name" value="3-dmu-9_3-mt"/>
    <property type="match status" value="1"/>
</dbReference>